<name>A0A1D8N4T4_YARLL</name>
<protein>
    <submittedName>
        <fullName evidence="1">Uncharacterized protein</fullName>
    </submittedName>
</protein>
<dbReference type="AlphaFoldDB" id="A0A1D8N4T4"/>
<proteinExistence type="predicted"/>
<reference evidence="1 2" key="1">
    <citation type="journal article" date="2016" name="PLoS ONE">
        <title>Sequence Assembly of Yarrowia lipolytica Strain W29/CLIB89 Shows Transposable Element Diversity.</title>
        <authorList>
            <person name="Magnan C."/>
            <person name="Yu J."/>
            <person name="Chang I."/>
            <person name="Jahn E."/>
            <person name="Kanomata Y."/>
            <person name="Wu J."/>
            <person name="Zeller M."/>
            <person name="Oakes M."/>
            <person name="Baldi P."/>
            <person name="Sandmeyer S."/>
        </authorList>
    </citation>
    <scope>NUCLEOTIDE SEQUENCE [LARGE SCALE GENOMIC DNA]</scope>
    <source>
        <strain evidence="2">CLIB89(W29)</strain>
    </source>
</reference>
<evidence type="ECO:0000313" key="2">
    <source>
        <dbReference type="Proteomes" id="UP000182444"/>
    </source>
</evidence>
<sequence>MFTDYFRYHYYGKDHRQIFTAPQQSEGVGPGQTNHQHTKATKLQPFPLSCSQQQDSLIIPIKARRPVIDGTVDHEDFTAPRYSQSDKKDLTVDIISA</sequence>
<dbReference type="VEuPathDB" id="FungiDB:YALI1_A13785g"/>
<accession>A0A1D8N4T4</accession>
<dbReference type="GeneID" id="94582430"/>
<gene>
    <name evidence="1" type="ORF">YALI1_A13785g</name>
</gene>
<dbReference type="RefSeq" id="XP_068137873.1">
    <property type="nucleotide sequence ID" value="XM_068281772.1"/>
</dbReference>
<dbReference type="EMBL" id="CP017553">
    <property type="protein sequence ID" value="AOW00614.1"/>
    <property type="molecule type" value="Genomic_DNA"/>
</dbReference>
<organism evidence="1 2">
    <name type="scientific">Yarrowia lipolytica</name>
    <name type="common">Candida lipolytica</name>
    <dbReference type="NCBI Taxonomy" id="4952"/>
    <lineage>
        <taxon>Eukaryota</taxon>
        <taxon>Fungi</taxon>
        <taxon>Dikarya</taxon>
        <taxon>Ascomycota</taxon>
        <taxon>Saccharomycotina</taxon>
        <taxon>Dipodascomycetes</taxon>
        <taxon>Dipodascales</taxon>
        <taxon>Dipodascales incertae sedis</taxon>
        <taxon>Yarrowia</taxon>
    </lineage>
</organism>
<evidence type="ECO:0000313" key="1">
    <source>
        <dbReference type="EMBL" id="AOW00614.1"/>
    </source>
</evidence>
<dbReference type="Proteomes" id="UP000182444">
    <property type="component" value="Chromosome 1A"/>
</dbReference>